<keyword evidence="7 9" id="KW-0269">Exonuclease</keyword>
<dbReference type="InterPro" id="IPR036866">
    <property type="entry name" value="RibonucZ/Hydroxyglut_hydro"/>
</dbReference>
<accession>A0ABT7JCQ4</accession>
<dbReference type="PANTHER" id="PTHR43694">
    <property type="entry name" value="RIBONUCLEASE J"/>
    <property type="match status" value="1"/>
</dbReference>
<keyword evidence="6" id="KW-0862">Zinc</keyword>
<evidence type="ECO:0000256" key="10">
    <source>
        <dbReference type="SAM" id="MobiDB-lite"/>
    </source>
</evidence>
<dbReference type="InterPro" id="IPR030854">
    <property type="entry name" value="RNase_J_bac"/>
</dbReference>
<proteinExistence type="inferred from homology"/>
<dbReference type="PIRSF" id="PIRSF004803">
    <property type="entry name" value="RnjA"/>
    <property type="match status" value="1"/>
</dbReference>
<evidence type="ECO:0000256" key="8">
    <source>
        <dbReference type="ARBA" id="ARBA00022884"/>
    </source>
</evidence>
<feature type="domain" description="Metallo-beta-lactamase" evidence="11">
    <location>
        <begin position="38"/>
        <end position="243"/>
    </location>
</feature>
<comment type="function">
    <text evidence="9">An RNase that has 5'-3' exonuclease and possibly endonuclease activity. Involved in maturation of rRNA and in some organisms also mRNA maturation and/or decay.</text>
</comment>
<gene>
    <name evidence="9" type="primary">rnj</name>
    <name evidence="12" type="ORF">QOL99_01555</name>
</gene>
<dbReference type="Gene3D" id="3.40.50.10710">
    <property type="entry name" value="Metallo-hydrolase/oxidoreductase"/>
    <property type="match status" value="1"/>
</dbReference>
<dbReference type="Pfam" id="PF07521">
    <property type="entry name" value="RMMBL"/>
    <property type="match status" value="1"/>
</dbReference>
<evidence type="ECO:0000313" key="13">
    <source>
        <dbReference type="Proteomes" id="UP001302059"/>
    </source>
</evidence>
<comment type="subcellular location">
    <subcellularLocation>
        <location evidence="9">Cytoplasm</location>
    </subcellularLocation>
</comment>
<dbReference type="InterPro" id="IPR055132">
    <property type="entry name" value="RNase_J_b_CASP"/>
</dbReference>
<evidence type="ECO:0000256" key="2">
    <source>
        <dbReference type="ARBA" id="ARBA00022722"/>
    </source>
</evidence>
<dbReference type="SUPFAM" id="SSF56281">
    <property type="entry name" value="Metallo-hydrolase/oxidoreductase"/>
    <property type="match status" value="1"/>
</dbReference>
<evidence type="ECO:0000256" key="5">
    <source>
        <dbReference type="ARBA" id="ARBA00022801"/>
    </source>
</evidence>
<keyword evidence="4 9" id="KW-0255">Endonuclease</keyword>
<name>A0ABT7JCQ4_9DEIO</name>
<keyword evidence="2 9" id="KW-0540">Nuclease</keyword>
<dbReference type="CDD" id="cd07714">
    <property type="entry name" value="RNaseJ_MBL-fold"/>
    <property type="match status" value="1"/>
</dbReference>
<evidence type="ECO:0000259" key="11">
    <source>
        <dbReference type="SMART" id="SM00849"/>
    </source>
</evidence>
<dbReference type="HAMAP" id="MF_01491">
    <property type="entry name" value="RNase_J_bact"/>
    <property type="match status" value="1"/>
</dbReference>
<dbReference type="InterPro" id="IPR042173">
    <property type="entry name" value="RNase_J_2"/>
</dbReference>
<dbReference type="Gene3D" id="3.10.20.580">
    <property type="match status" value="1"/>
</dbReference>
<keyword evidence="9" id="KW-0698">rRNA processing</keyword>
<reference evidence="12 13" key="1">
    <citation type="submission" date="2023-05" db="EMBL/GenBank/DDBJ databases">
        <authorList>
            <person name="Gao F."/>
        </authorList>
    </citation>
    <scope>NUCLEOTIDE SEQUENCE [LARGE SCALE GENOMIC DNA]</scope>
    <source>
        <strain evidence="12 13">MIMF12</strain>
    </source>
</reference>
<dbReference type="Pfam" id="PF22505">
    <property type="entry name" value="RNase_J_b_CASP"/>
    <property type="match status" value="1"/>
</dbReference>
<evidence type="ECO:0000256" key="4">
    <source>
        <dbReference type="ARBA" id="ARBA00022759"/>
    </source>
</evidence>
<dbReference type="PANTHER" id="PTHR43694:SF1">
    <property type="entry name" value="RIBONUCLEASE J"/>
    <property type="match status" value="1"/>
</dbReference>
<evidence type="ECO:0000313" key="12">
    <source>
        <dbReference type="EMBL" id="MDL2342826.1"/>
    </source>
</evidence>
<dbReference type="InterPro" id="IPR041636">
    <property type="entry name" value="RNase_J_C"/>
</dbReference>
<keyword evidence="5 9" id="KW-0378">Hydrolase</keyword>
<dbReference type="Gene3D" id="3.60.15.10">
    <property type="entry name" value="Ribonuclease Z/Hydroxyacylglutathione hydrolase-like"/>
    <property type="match status" value="1"/>
</dbReference>
<keyword evidence="3" id="KW-0479">Metal-binding</keyword>
<dbReference type="Pfam" id="PF12706">
    <property type="entry name" value="Lactamase_B_2"/>
    <property type="match status" value="1"/>
</dbReference>
<feature type="region of interest" description="Disordered" evidence="10">
    <location>
        <begin position="1"/>
        <end position="21"/>
    </location>
</feature>
<evidence type="ECO:0000256" key="1">
    <source>
        <dbReference type="ARBA" id="ARBA00022490"/>
    </source>
</evidence>
<comment type="subunit">
    <text evidence="9">Homodimer, may be a subunit of the RNA degradosome.</text>
</comment>
<evidence type="ECO:0000256" key="9">
    <source>
        <dbReference type="HAMAP-Rule" id="MF_01491"/>
    </source>
</evidence>
<feature type="binding site" evidence="9">
    <location>
        <begin position="384"/>
        <end position="388"/>
    </location>
    <ligand>
        <name>substrate</name>
    </ligand>
</feature>
<comment type="caution">
    <text evidence="12">The sequence shown here is derived from an EMBL/GenBank/DDBJ whole genome shotgun (WGS) entry which is preliminary data.</text>
</comment>
<keyword evidence="8 9" id="KW-0694">RNA-binding</keyword>
<dbReference type="GO" id="GO:0016787">
    <property type="term" value="F:hydrolase activity"/>
    <property type="evidence" value="ECO:0007669"/>
    <property type="project" value="UniProtKB-KW"/>
</dbReference>
<protein>
    <recommendedName>
        <fullName evidence="9">Ribonuclease J</fullName>
        <shortName evidence="9">RNase J</shortName>
        <ecNumber evidence="9">3.1.-.-</ecNumber>
    </recommendedName>
</protein>
<dbReference type="NCBIfam" id="TIGR00649">
    <property type="entry name" value="MG423"/>
    <property type="match status" value="1"/>
</dbReference>
<dbReference type="Pfam" id="PF17770">
    <property type="entry name" value="RNase_J_C"/>
    <property type="match status" value="1"/>
</dbReference>
<sequence>MTNPSQGGLPSPSPSAGPAAAPAPHLEVIPLGGMGEIGKNITAYRYGDEIMVVDGGLAFPDAHQLGIDLIIPRIDYLQANAGLIKGWILTHGHEDHIGGLPYILPRLPKVPVYGAPLTLGLVREKISEFGIKDGDVDLREVDLNAKVRIGKHFGVEFVRMTHSIPDNAGYLLTTPAGTVFHTGDFKLDEHPADGKPSDLARIEQAGKDGVLLLISDSTNAERPGRTASEAEVAKNLEELISGLRGRVFLTTFASQVNRIQNLLHIAHRQGRRVVMEGRSMLKYAQVAQATGHLETPDPFLTSEEVSGLQDQQILYVCTGSQGQPMAVLGRLAFGNHAKIALRRGDSVILSSNPIPGNEEAVNLIVNRLYEIGVDVYYPPTYRVHASGHGSQEELATILNLTRPKFFLPWHGEPRHQINHAKLAQTLPRPPKRTLIAKNGDVIRVGPDEFKVTGTVPAGAVYVDGLGVGDIGDDVLLDRASMGQEGIVIMTAVLHPTPHVEIVSRGFVRSNRDLDAQIRKVALDAVEGGLREKKRLEDVRDDMYGAVRRFVRKATGRNPVLIPMIVD</sequence>
<dbReference type="RefSeq" id="WP_285520854.1">
    <property type="nucleotide sequence ID" value="NZ_JASNGB010000005.1"/>
</dbReference>
<dbReference type="Proteomes" id="UP001302059">
    <property type="component" value="Unassembled WGS sequence"/>
</dbReference>
<evidence type="ECO:0000256" key="6">
    <source>
        <dbReference type="ARBA" id="ARBA00022833"/>
    </source>
</evidence>
<comment type="similarity">
    <text evidence="9">Belongs to the metallo-beta-lactamase superfamily. RNA-metabolizing metallo-beta-lactamase-like family. Bacterial RNase J subfamily.</text>
</comment>
<dbReference type="InterPro" id="IPR001279">
    <property type="entry name" value="Metallo-B-lactamas"/>
</dbReference>
<dbReference type="InterPro" id="IPR011108">
    <property type="entry name" value="RMMBL"/>
</dbReference>
<keyword evidence="13" id="KW-1185">Reference proteome</keyword>
<evidence type="ECO:0000256" key="7">
    <source>
        <dbReference type="ARBA" id="ARBA00022839"/>
    </source>
</evidence>
<dbReference type="EC" id="3.1.-.-" evidence="9"/>
<dbReference type="SMART" id="SM00849">
    <property type="entry name" value="Lactamase_B"/>
    <property type="match status" value="1"/>
</dbReference>
<dbReference type="InterPro" id="IPR004613">
    <property type="entry name" value="RNase_J"/>
</dbReference>
<evidence type="ECO:0000256" key="3">
    <source>
        <dbReference type="ARBA" id="ARBA00022723"/>
    </source>
</evidence>
<dbReference type="EMBL" id="JASNGB010000005">
    <property type="protein sequence ID" value="MDL2342826.1"/>
    <property type="molecule type" value="Genomic_DNA"/>
</dbReference>
<keyword evidence="1 9" id="KW-0963">Cytoplasm</keyword>
<organism evidence="12 13">
    <name type="scientific">Deinococcus rhizophilus</name>
    <dbReference type="NCBI Taxonomy" id="3049544"/>
    <lineage>
        <taxon>Bacteria</taxon>
        <taxon>Thermotogati</taxon>
        <taxon>Deinococcota</taxon>
        <taxon>Deinococci</taxon>
        <taxon>Deinococcales</taxon>
        <taxon>Deinococcaceae</taxon>
        <taxon>Deinococcus</taxon>
    </lineage>
</organism>